<feature type="region of interest" description="Disordered" evidence="1">
    <location>
        <begin position="1228"/>
        <end position="1302"/>
    </location>
</feature>
<sequence length="1557" mass="173623">MQHPHQGEEALPLSLPPTHPKCNHCHLPLSKAGSSTANDRGRDGSPGERTAGERADAHEVKLRLRPRRSSLTITCQKEFSNLCSPSLTGSSDALRRISMTSSSDPEEDYVEKLNFSAWKSVSHDLDKTPQYHPMNVKEKPPLSSWKSCSALQGERERKPDTFDRATNPRQSWSSTYERRKSVSFDLPTVQQIMTYPPEACCPKCHKGPRKPKTLGSMNKALKKSWNKGIGKLHMPKSGSTKDKFEKPEMKAQNLSPLPFTRKKVEKPIPPPKKPLTESLSASPMTFLRKKKVELENASSVRSSTGSHLSEHLGKLSNFKVNFQRLRNPAPFEPTLTGFAKDASEFTSSSKAKKAEGDSVSITSFTSIESSASAVKKMKKNKLGGKKFYKMPGVSEQEVKLRPPVKPKSSGPLKAFKTAIGKKSKSTMDLSALDRNPDNGLSRSYDDILKENNFPTQDEFMVDVRMLTLSHDYIEPGDFDDDDDYYPYVPRRRSLAEPETRSLTGKDSTSKGSSSSLMSKIEEPKRPVPEKRENPPAKICREERTVKQAEEMAKEEELTNQNDEDSGENVSEPPNKSPLSKRGSVHDIILKYETLERCKSHEKITPPSQIKPPIPPRPRKISKTHSIDGLTATTARPIQRKHKGHASAEDASWFDRDMASLSDSATPSWRDSSWRDSAPWAQDYNARVKNKGKKKPMATPRSSLMPPKERQRPDEEQKTQDECLAKVELQENKDEKIRSEKGNAVREMDIPSVIVTSEADNMIENDKQERQSDEPEQRKASPIPVQHTELKEYPKEVSSRKSSAEEKYPIKHTLSSSSTEEQGFLSSLHRLVMKTPSLSSGDDQPSLKQRIVKRLSSVSSSEEREALERSLGKSSPRGSGKKIPPKRPPPPKLPLEKLNSYNQYLNIDPSKVPETPPPPKPPRLFQILSGYRKPPESPFLSSVHNYRRFSLVDSDCEIIRSEIYAKQQQSDEISHPDSATDGETDGGETYTKYRLGETTDDESLLDFPVAPEQDDALEMPPESPQPRGTDSPLKSEDENDDPAEEKGQGKVESPFPYFAAAPSDMASPQSEYDNVGHDRQGWATSKSEARCIEVILGPESSQSEQQDDKKDANKGTDDCMSYPDHADVVAKRSQRRRRSESESSNRSFREERRNSRLLDATASGSSTPAREASKSPSPVPAPRSRPVPSPRSSKPSSAPSSRPTSAMSTTDRPLLAMFFEKLLENHANQGEGSRLSISANDLDDPQVKAESPRGAPNSSKSENDFLSDAARSEAARDHRKDPERRTTSPATSATCSDVSSLCESPKCFSKSFVGKRPTIDHGRLETRRCVSENELLEATSKCGPASPTSSNASAPARPHARPRQRPALTRSNAVISSSDEDFQESSQDAVVVVPGGRKPPARGVWVRRASDSLLTGAKHLDDTGGRKHSLTETGYSGDSEDDEEELKEQQQAIHKLECEKLYLGEEIFRITGVEEGFWSDQTLVILNARKDTLFWTELRPAPRGWKRQQRRPGDSPAMIAEPQLREHVCQHLSARNHRRQLFSRFRALVARGGVPLLW</sequence>
<feature type="compositionally biased region" description="Basic and acidic residues" evidence="1">
    <location>
        <begin position="860"/>
        <end position="870"/>
    </location>
</feature>
<name>A0A3R7NN85_PENVA</name>
<evidence type="ECO:0000256" key="1">
    <source>
        <dbReference type="SAM" id="MobiDB-lite"/>
    </source>
</evidence>
<reference evidence="2 3" key="2">
    <citation type="submission" date="2019-01" db="EMBL/GenBank/DDBJ databases">
        <title>The decoding of complex shrimp genome reveals the adaptation for benthos swimmer, frequently molting mechanism and breeding impact on genome.</title>
        <authorList>
            <person name="Sun Y."/>
            <person name="Gao Y."/>
            <person name="Yu Y."/>
        </authorList>
    </citation>
    <scope>NUCLEOTIDE SEQUENCE [LARGE SCALE GENOMIC DNA]</scope>
    <source>
        <tissue evidence="2">Muscle</tissue>
    </source>
</reference>
<feature type="region of interest" description="Disordered" evidence="1">
    <location>
        <begin position="490"/>
        <end position="584"/>
    </location>
</feature>
<feature type="region of interest" description="Disordered" evidence="1">
    <location>
        <begin position="1415"/>
        <end position="1441"/>
    </location>
</feature>
<dbReference type="EMBL" id="QCYY01003681">
    <property type="protein sequence ID" value="ROT62433.1"/>
    <property type="molecule type" value="Genomic_DNA"/>
</dbReference>
<feature type="region of interest" description="Disordered" evidence="1">
    <location>
        <begin position="1375"/>
        <end position="1394"/>
    </location>
</feature>
<feature type="region of interest" description="Disordered" evidence="1">
    <location>
        <begin position="597"/>
        <end position="924"/>
    </location>
</feature>
<keyword evidence="3" id="KW-1185">Reference proteome</keyword>
<comment type="caution">
    <text evidence="2">The sequence shown here is derived from an EMBL/GenBank/DDBJ whole genome shotgun (WGS) entry which is preliminary data.</text>
</comment>
<proteinExistence type="predicted"/>
<feature type="compositionally biased region" description="Polar residues" evidence="1">
    <location>
        <begin position="567"/>
        <end position="577"/>
    </location>
</feature>
<feature type="region of interest" description="Disordered" evidence="1">
    <location>
        <begin position="126"/>
        <end position="178"/>
    </location>
</feature>
<feature type="region of interest" description="Disordered" evidence="1">
    <location>
        <begin position="1"/>
        <end position="63"/>
    </location>
</feature>
<dbReference type="Proteomes" id="UP000283509">
    <property type="component" value="Unassembled WGS sequence"/>
</dbReference>
<feature type="compositionally biased region" description="Polar residues" evidence="1">
    <location>
        <begin position="835"/>
        <end position="846"/>
    </location>
</feature>
<feature type="compositionally biased region" description="Basic and acidic residues" evidence="1">
    <location>
        <begin position="1105"/>
        <end position="1116"/>
    </location>
</feature>
<feature type="compositionally biased region" description="Basic and acidic residues" evidence="1">
    <location>
        <begin position="763"/>
        <end position="778"/>
    </location>
</feature>
<feature type="compositionally biased region" description="Basic and acidic residues" evidence="1">
    <location>
        <begin position="706"/>
        <end position="748"/>
    </location>
</feature>
<gene>
    <name evidence="2" type="ORF">C7M84_019719</name>
</gene>
<feature type="compositionally biased region" description="Basic and acidic residues" evidence="1">
    <location>
        <begin position="1138"/>
        <end position="1155"/>
    </location>
</feature>
<protein>
    <submittedName>
        <fullName evidence="2">Uncharacterized protein</fullName>
    </submittedName>
</protein>
<feature type="region of interest" description="Disordered" evidence="1">
    <location>
        <begin position="229"/>
        <end position="278"/>
    </location>
</feature>
<feature type="compositionally biased region" description="Pro residues" evidence="1">
    <location>
        <begin position="1176"/>
        <end position="1188"/>
    </location>
</feature>
<feature type="compositionally biased region" description="Basic and acidic residues" evidence="1">
    <location>
        <begin position="519"/>
        <end position="556"/>
    </location>
</feature>
<feature type="compositionally biased region" description="Basic and acidic residues" evidence="1">
    <location>
        <begin position="126"/>
        <end position="140"/>
    </location>
</feature>
<feature type="compositionally biased region" description="Polar residues" evidence="1">
    <location>
        <begin position="1286"/>
        <end position="1301"/>
    </location>
</feature>
<feature type="compositionally biased region" description="Basic and acidic residues" evidence="1">
    <location>
        <begin position="39"/>
        <end position="62"/>
    </location>
</feature>
<organism evidence="2 3">
    <name type="scientific">Penaeus vannamei</name>
    <name type="common">Whiteleg shrimp</name>
    <name type="synonym">Litopenaeus vannamei</name>
    <dbReference type="NCBI Taxonomy" id="6689"/>
    <lineage>
        <taxon>Eukaryota</taxon>
        <taxon>Metazoa</taxon>
        <taxon>Ecdysozoa</taxon>
        <taxon>Arthropoda</taxon>
        <taxon>Crustacea</taxon>
        <taxon>Multicrustacea</taxon>
        <taxon>Malacostraca</taxon>
        <taxon>Eumalacostraca</taxon>
        <taxon>Eucarida</taxon>
        <taxon>Decapoda</taxon>
        <taxon>Dendrobranchiata</taxon>
        <taxon>Penaeoidea</taxon>
        <taxon>Penaeidae</taxon>
        <taxon>Penaeus</taxon>
    </lineage>
</organism>
<feature type="compositionally biased region" description="Low complexity" evidence="1">
    <location>
        <begin position="1189"/>
        <end position="1202"/>
    </location>
</feature>
<feature type="compositionally biased region" description="Basic and acidic residues" evidence="1">
    <location>
        <begin position="787"/>
        <end position="808"/>
    </location>
</feature>
<feature type="compositionally biased region" description="Low complexity" evidence="1">
    <location>
        <begin position="1343"/>
        <end position="1356"/>
    </location>
</feature>
<feature type="compositionally biased region" description="Basic and acidic residues" evidence="1">
    <location>
        <begin position="239"/>
        <end position="249"/>
    </location>
</feature>
<accession>A0A3R7NN85</accession>
<feature type="compositionally biased region" description="Basic and acidic residues" evidence="1">
    <location>
        <begin position="153"/>
        <end position="163"/>
    </location>
</feature>
<evidence type="ECO:0000313" key="3">
    <source>
        <dbReference type="Proteomes" id="UP000283509"/>
    </source>
</evidence>
<feature type="compositionally biased region" description="Low complexity" evidence="1">
    <location>
        <begin position="501"/>
        <end position="518"/>
    </location>
</feature>
<evidence type="ECO:0000313" key="2">
    <source>
        <dbReference type="EMBL" id="ROT62433.1"/>
    </source>
</evidence>
<feature type="compositionally biased region" description="Polar residues" evidence="1">
    <location>
        <begin position="660"/>
        <end position="670"/>
    </location>
</feature>
<dbReference type="OrthoDB" id="6368196at2759"/>
<feature type="compositionally biased region" description="Polar residues" evidence="1">
    <location>
        <begin position="812"/>
        <end position="824"/>
    </location>
</feature>
<reference evidence="2 3" key="1">
    <citation type="submission" date="2018-04" db="EMBL/GenBank/DDBJ databases">
        <authorList>
            <person name="Zhang X."/>
            <person name="Yuan J."/>
            <person name="Li F."/>
            <person name="Xiang J."/>
        </authorList>
    </citation>
    <scope>NUCLEOTIDE SEQUENCE [LARGE SCALE GENOMIC DNA]</scope>
    <source>
        <tissue evidence="2">Muscle</tissue>
    </source>
</reference>
<feature type="compositionally biased region" description="Polar residues" evidence="1">
    <location>
        <begin position="1228"/>
        <end position="1238"/>
    </location>
</feature>
<feature type="region of interest" description="Disordered" evidence="1">
    <location>
        <begin position="962"/>
        <end position="1211"/>
    </location>
</feature>
<feature type="compositionally biased region" description="Basic and acidic residues" evidence="1">
    <location>
        <begin position="1269"/>
        <end position="1285"/>
    </location>
</feature>
<feature type="region of interest" description="Disordered" evidence="1">
    <location>
        <begin position="1337"/>
        <end position="1369"/>
    </location>
</feature>